<keyword evidence="2 4" id="KW-0195">Cyclin</keyword>
<dbReference type="SMART" id="SM00385">
    <property type="entry name" value="CYCLIN"/>
    <property type="match status" value="2"/>
</dbReference>
<evidence type="ECO:0000259" key="6">
    <source>
        <dbReference type="SMART" id="SM01332"/>
    </source>
</evidence>
<dbReference type="SMART" id="SM01332">
    <property type="entry name" value="Cyclin_C"/>
    <property type="match status" value="1"/>
</dbReference>
<dbReference type="InterPro" id="IPR006671">
    <property type="entry name" value="Cyclin_N"/>
</dbReference>
<feature type="domain" description="Cyclin-like" evidence="5">
    <location>
        <begin position="159"/>
        <end position="250"/>
    </location>
</feature>
<evidence type="ECO:0000256" key="3">
    <source>
        <dbReference type="ARBA" id="ARBA00023306"/>
    </source>
</evidence>
<evidence type="ECO:0008006" key="9">
    <source>
        <dbReference type="Google" id="ProtNLM"/>
    </source>
</evidence>
<dbReference type="GO" id="GO:0051301">
    <property type="term" value="P:cell division"/>
    <property type="evidence" value="ECO:0007669"/>
    <property type="project" value="UniProtKB-KW"/>
</dbReference>
<dbReference type="InterPro" id="IPR039361">
    <property type="entry name" value="Cyclin"/>
</dbReference>
<dbReference type="PANTHER" id="PTHR10177">
    <property type="entry name" value="CYCLINS"/>
    <property type="match status" value="1"/>
</dbReference>
<dbReference type="InterPro" id="IPR013763">
    <property type="entry name" value="Cyclin-like_dom"/>
</dbReference>
<dbReference type="SUPFAM" id="SSF47954">
    <property type="entry name" value="Cyclin-like"/>
    <property type="match status" value="2"/>
</dbReference>
<dbReference type="GO" id="GO:0016538">
    <property type="term" value="F:cyclin-dependent protein serine/threonine kinase regulator activity"/>
    <property type="evidence" value="ECO:0007669"/>
    <property type="project" value="InterPro"/>
</dbReference>
<evidence type="ECO:0000256" key="4">
    <source>
        <dbReference type="RuleBase" id="RU000383"/>
    </source>
</evidence>
<comment type="caution">
    <text evidence="7">The sequence shown here is derived from an EMBL/GenBank/DDBJ whole genome shotgun (WGS) entry which is preliminary data.</text>
</comment>
<dbReference type="GO" id="GO:0044772">
    <property type="term" value="P:mitotic cell cycle phase transition"/>
    <property type="evidence" value="ECO:0007669"/>
    <property type="project" value="InterPro"/>
</dbReference>
<dbReference type="Pfam" id="PF00134">
    <property type="entry name" value="Cyclin_N"/>
    <property type="match status" value="1"/>
</dbReference>
<dbReference type="InterPro" id="IPR004367">
    <property type="entry name" value="Cyclin_C-dom"/>
</dbReference>
<evidence type="ECO:0000256" key="1">
    <source>
        <dbReference type="ARBA" id="ARBA00022618"/>
    </source>
</evidence>
<gene>
    <name evidence="7" type="ORF">WA026_007271</name>
</gene>
<dbReference type="AlphaFoldDB" id="A0AAW1UUB3"/>
<evidence type="ECO:0000256" key="2">
    <source>
        <dbReference type="ARBA" id="ARBA00023127"/>
    </source>
</evidence>
<feature type="domain" description="Cyclin C-terminal" evidence="6">
    <location>
        <begin position="151"/>
        <end position="267"/>
    </location>
</feature>
<evidence type="ECO:0000259" key="5">
    <source>
        <dbReference type="SMART" id="SM00385"/>
    </source>
</evidence>
<proteinExistence type="inferred from homology"/>
<reference evidence="7 8" key="1">
    <citation type="submission" date="2023-03" db="EMBL/GenBank/DDBJ databases">
        <title>Genome insight into feeding habits of ladybird beetles.</title>
        <authorList>
            <person name="Li H.-S."/>
            <person name="Huang Y.-H."/>
            <person name="Pang H."/>
        </authorList>
    </citation>
    <scope>NUCLEOTIDE SEQUENCE [LARGE SCALE GENOMIC DNA]</scope>
    <source>
        <strain evidence="7">SYSU_2023b</strain>
        <tissue evidence="7">Whole body</tissue>
    </source>
</reference>
<dbReference type="Gene3D" id="1.10.472.10">
    <property type="entry name" value="Cyclin-like"/>
    <property type="match status" value="2"/>
</dbReference>
<accession>A0AAW1UUB3</accession>
<keyword evidence="3" id="KW-0131">Cell cycle</keyword>
<dbReference type="Proteomes" id="UP001431783">
    <property type="component" value="Unassembled WGS sequence"/>
</dbReference>
<dbReference type="InterPro" id="IPR046965">
    <property type="entry name" value="Cyclin_A/B-like"/>
</dbReference>
<feature type="domain" description="Cyclin-like" evidence="5">
    <location>
        <begin position="53"/>
        <end position="142"/>
    </location>
</feature>
<dbReference type="EMBL" id="JARQZJ010000093">
    <property type="protein sequence ID" value="KAK9884424.1"/>
    <property type="molecule type" value="Genomic_DNA"/>
</dbReference>
<comment type="similarity">
    <text evidence="4">Belongs to the cyclin family.</text>
</comment>
<name>A0AAW1UUB3_9CUCU</name>
<keyword evidence="8" id="KW-1185">Reference proteome</keyword>
<organism evidence="7 8">
    <name type="scientific">Henosepilachna vigintioctopunctata</name>
    <dbReference type="NCBI Taxonomy" id="420089"/>
    <lineage>
        <taxon>Eukaryota</taxon>
        <taxon>Metazoa</taxon>
        <taxon>Ecdysozoa</taxon>
        <taxon>Arthropoda</taxon>
        <taxon>Hexapoda</taxon>
        <taxon>Insecta</taxon>
        <taxon>Pterygota</taxon>
        <taxon>Neoptera</taxon>
        <taxon>Endopterygota</taxon>
        <taxon>Coleoptera</taxon>
        <taxon>Polyphaga</taxon>
        <taxon>Cucujiformia</taxon>
        <taxon>Coccinelloidea</taxon>
        <taxon>Coccinellidae</taxon>
        <taxon>Epilachninae</taxon>
        <taxon>Epilachnini</taxon>
        <taxon>Henosepilachna</taxon>
    </lineage>
</organism>
<keyword evidence="1" id="KW-0132">Cell division</keyword>
<evidence type="ECO:0000313" key="8">
    <source>
        <dbReference type="Proteomes" id="UP001431783"/>
    </source>
</evidence>
<evidence type="ECO:0000313" key="7">
    <source>
        <dbReference type="EMBL" id="KAK9884424.1"/>
    </source>
</evidence>
<sequence length="273" mass="32488">MRVLISKNSIFYLNKQLQHDIEEYKDDYNQIIREREKRRFVFFHQSPQFSFRKFLVGYIKKIGIKKKLTHCCLQLATYILDIFMDNHQIDPKRLMMVANASLILATKFEEITTNIPKLEELRPPTEKEAISYYISLEIMILKFFSWDIMIPTPAHYVHYYMQAMLSEEDSRQENLRSLIFDLVQMIQKYLDQILEDVHLMQNYSPSKLAVAVIVASRIELDLTLWHEGLSNLTHYSKEDIQEPLEALLLGRRHFNCVRCNIIKIDTTKTNSCW</sequence>
<dbReference type="CDD" id="cd20529">
    <property type="entry name" value="CYCLIN_CCNJ-like_rpt2"/>
    <property type="match status" value="1"/>
</dbReference>
<dbReference type="PIRSF" id="PIRSF001771">
    <property type="entry name" value="Cyclin_A_B_D_E"/>
    <property type="match status" value="1"/>
</dbReference>
<protein>
    <recommendedName>
        <fullName evidence="9">Cyclin-J</fullName>
    </recommendedName>
</protein>
<dbReference type="Pfam" id="PF02984">
    <property type="entry name" value="Cyclin_C"/>
    <property type="match status" value="1"/>
</dbReference>
<dbReference type="InterPro" id="IPR036915">
    <property type="entry name" value="Cyclin-like_sf"/>
</dbReference>